<dbReference type="EMBL" id="JACHIF010000009">
    <property type="protein sequence ID" value="MBB5039590.1"/>
    <property type="molecule type" value="Genomic_DNA"/>
</dbReference>
<dbReference type="PROSITE" id="PS50102">
    <property type="entry name" value="RRM"/>
    <property type="match status" value="1"/>
</dbReference>
<gene>
    <name evidence="4" type="ORF">HNQ64_003865</name>
</gene>
<dbReference type="InterPro" id="IPR035979">
    <property type="entry name" value="RBD_domain_sf"/>
</dbReference>
<dbReference type="InterPro" id="IPR012677">
    <property type="entry name" value="Nucleotide-bd_a/b_plait_sf"/>
</dbReference>
<sequence length="143" mass="15621">MNLYVSNLAYSVTDDELRGEFAAFGTVSSARVVMDRETGRSRGFGFVDMPNDTEAKMAISSLEGSNLAGRAIKIVEARPKEERPRPAVGGGGYPDRKKSDRGHAGGFRSPPAPTYNDWDDGDRGGKKGKPRDRGRKNPESDWD</sequence>
<dbReference type="Proteomes" id="UP000534294">
    <property type="component" value="Unassembled WGS sequence"/>
</dbReference>
<organism evidence="4 5">
    <name type="scientific">Prosthecobacter dejongeii</name>
    <dbReference type="NCBI Taxonomy" id="48465"/>
    <lineage>
        <taxon>Bacteria</taxon>
        <taxon>Pseudomonadati</taxon>
        <taxon>Verrucomicrobiota</taxon>
        <taxon>Verrucomicrobiia</taxon>
        <taxon>Verrucomicrobiales</taxon>
        <taxon>Verrucomicrobiaceae</taxon>
        <taxon>Prosthecobacter</taxon>
    </lineage>
</organism>
<dbReference type="InterPro" id="IPR000504">
    <property type="entry name" value="RRM_dom"/>
</dbReference>
<dbReference type="SMART" id="SM00360">
    <property type="entry name" value="RRM"/>
    <property type="match status" value="1"/>
</dbReference>
<evidence type="ECO:0000256" key="1">
    <source>
        <dbReference type="ARBA" id="ARBA00022884"/>
    </source>
</evidence>
<dbReference type="RefSeq" id="WP_184211516.1">
    <property type="nucleotide sequence ID" value="NZ_JACHIF010000009.1"/>
</dbReference>
<dbReference type="GO" id="GO:0003723">
    <property type="term" value="F:RNA binding"/>
    <property type="evidence" value="ECO:0007669"/>
    <property type="project" value="UniProtKB-KW"/>
</dbReference>
<dbReference type="Pfam" id="PF00076">
    <property type="entry name" value="RRM_1"/>
    <property type="match status" value="1"/>
</dbReference>
<feature type="compositionally biased region" description="Basic and acidic residues" evidence="2">
    <location>
        <begin position="75"/>
        <end position="85"/>
    </location>
</feature>
<accession>A0A7W8DRR7</accession>
<feature type="region of interest" description="Disordered" evidence="2">
    <location>
        <begin position="75"/>
        <end position="143"/>
    </location>
</feature>
<protein>
    <submittedName>
        <fullName evidence="4">RNA recognition motif-containing protein</fullName>
    </submittedName>
</protein>
<evidence type="ECO:0000313" key="5">
    <source>
        <dbReference type="Proteomes" id="UP000534294"/>
    </source>
</evidence>
<dbReference type="CDD" id="cd21608">
    <property type="entry name" value="RRM2_NsCP33_like"/>
    <property type="match status" value="1"/>
</dbReference>
<evidence type="ECO:0000313" key="4">
    <source>
        <dbReference type="EMBL" id="MBB5039590.1"/>
    </source>
</evidence>
<dbReference type="AlphaFoldDB" id="A0A7W8DRR7"/>
<evidence type="ECO:0000259" key="3">
    <source>
        <dbReference type="PROSITE" id="PS50102"/>
    </source>
</evidence>
<feature type="domain" description="RRM" evidence="3">
    <location>
        <begin position="1"/>
        <end position="79"/>
    </location>
</feature>
<name>A0A7W8DRR7_9BACT</name>
<feature type="compositionally biased region" description="Basic and acidic residues" evidence="2">
    <location>
        <begin position="94"/>
        <end position="103"/>
    </location>
</feature>
<dbReference type="PANTHER" id="PTHR48027">
    <property type="entry name" value="HETEROGENEOUS NUCLEAR RIBONUCLEOPROTEIN 87F-RELATED"/>
    <property type="match status" value="1"/>
</dbReference>
<reference evidence="4 5" key="1">
    <citation type="submission" date="2020-08" db="EMBL/GenBank/DDBJ databases">
        <title>Genomic Encyclopedia of Type Strains, Phase IV (KMG-IV): sequencing the most valuable type-strain genomes for metagenomic binning, comparative biology and taxonomic classification.</title>
        <authorList>
            <person name="Goeker M."/>
        </authorList>
    </citation>
    <scope>NUCLEOTIDE SEQUENCE [LARGE SCALE GENOMIC DNA]</scope>
    <source>
        <strain evidence="4 5">DSM 12251</strain>
    </source>
</reference>
<evidence type="ECO:0000256" key="2">
    <source>
        <dbReference type="SAM" id="MobiDB-lite"/>
    </source>
</evidence>
<comment type="caution">
    <text evidence="4">The sequence shown here is derived from an EMBL/GenBank/DDBJ whole genome shotgun (WGS) entry which is preliminary data.</text>
</comment>
<proteinExistence type="predicted"/>
<keyword evidence="5" id="KW-1185">Reference proteome</keyword>
<dbReference type="InterPro" id="IPR052462">
    <property type="entry name" value="SLIRP/GR-RBP-like"/>
</dbReference>
<dbReference type="Gene3D" id="3.30.70.330">
    <property type="match status" value="1"/>
</dbReference>
<dbReference type="InterPro" id="IPR048289">
    <property type="entry name" value="RRM2_NsCP33-like"/>
</dbReference>
<dbReference type="SUPFAM" id="SSF54928">
    <property type="entry name" value="RNA-binding domain, RBD"/>
    <property type="match status" value="1"/>
</dbReference>
<keyword evidence="1" id="KW-0694">RNA-binding</keyword>